<accession>A0A1Y1I7Z6</accession>
<evidence type="ECO:0000313" key="2">
    <source>
        <dbReference type="EMBL" id="GAQ84228.1"/>
    </source>
</evidence>
<dbReference type="EMBL" id="DF237130">
    <property type="protein sequence ID" value="GAQ84228.1"/>
    <property type="molecule type" value="Genomic_DNA"/>
</dbReference>
<evidence type="ECO:0000313" key="3">
    <source>
        <dbReference type="Proteomes" id="UP000054558"/>
    </source>
</evidence>
<dbReference type="SUPFAM" id="SSF52047">
    <property type="entry name" value="RNI-like"/>
    <property type="match status" value="1"/>
</dbReference>
<dbReference type="OrthoDB" id="423607at2759"/>
<dbReference type="STRING" id="105231.A0A1Y1I7Z6"/>
<gene>
    <name evidence="2" type="ORF">KFL_001810090</name>
</gene>
<dbReference type="Gene3D" id="3.80.10.10">
    <property type="entry name" value="Ribonuclease Inhibitor"/>
    <property type="match status" value="1"/>
</dbReference>
<proteinExistence type="predicted"/>
<evidence type="ECO:0000256" key="1">
    <source>
        <dbReference type="SAM" id="MobiDB-lite"/>
    </source>
</evidence>
<feature type="region of interest" description="Disordered" evidence="1">
    <location>
        <begin position="213"/>
        <end position="239"/>
    </location>
</feature>
<keyword evidence="3" id="KW-1185">Reference proteome</keyword>
<name>A0A1Y1I7Z6_KLENI</name>
<dbReference type="InterPro" id="IPR032675">
    <property type="entry name" value="LRR_dom_sf"/>
</dbReference>
<sequence length="239" mass="26111">MKDLFESLIDPCCCRFRTLLSAPLFGVHRYSGSFSPQGPAIWTLFLRWSAWAAPLSCSALEGFVKGAGGLHTLSLAGCSRLLTRDLRFQKATAFLRALDLGNCTALDKSLFDFLPPSLQRLLLRNCWRLFQGSLQTLIRNCPLLEELDLSFDGLIAAGLGPFAAVALADLKHLRVLDLSDQGNVGSVALDKLRRANPSLQLVNRAPTSMLVKSHQSRDESVVEAGSPGIKKSEQLTTVQ</sequence>
<organism evidence="2 3">
    <name type="scientific">Klebsormidium nitens</name>
    <name type="common">Green alga</name>
    <name type="synonym">Ulothrix nitens</name>
    <dbReference type="NCBI Taxonomy" id="105231"/>
    <lineage>
        <taxon>Eukaryota</taxon>
        <taxon>Viridiplantae</taxon>
        <taxon>Streptophyta</taxon>
        <taxon>Klebsormidiophyceae</taxon>
        <taxon>Klebsormidiales</taxon>
        <taxon>Klebsormidiaceae</taxon>
        <taxon>Klebsormidium</taxon>
    </lineage>
</organism>
<dbReference type="Proteomes" id="UP000054558">
    <property type="component" value="Unassembled WGS sequence"/>
</dbReference>
<reference evidence="2 3" key="1">
    <citation type="journal article" date="2014" name="Nat. Commun.">
        <title>Klebsormidium flaccidum genome reveals primary factors for plant terrestrial adaptation.</title>
        <authorList>
            <person name="Hori K."/>
            <person name="Maruyama F."/>
            <person name="Fujisawa T."/>
            <person name="Togashi T."/>
            <person name="Yamamoto N."/>
            <person name="Seo M."/>
            <person name="Sato S."/>
            <person name="Yamada T."/>
            <person name="Mori H."/>
            <person name="Tajima N."/>
            <person name="Moriyama T."/>
            <person name="Ikeuchi M."/>
            <person name="Watanabe M."/>
            <person name="Wada H."/>
            <person name="Kobayashi K."/>
            <person name="Saito M."/>
            <person name="Masuda T."/>
            <person name="Sasaki-Sekimoto Y."/>
            <person name="Mashiguchi K."/>
            <person name="Awai K."/>
            <person name="Shimojima M."/>
            <person name="Masuda S."/>
            <person name="Iwai M."/>
            <person name="Nobusawa T."/>
            <person name="Narise T."/>
            <person name="Kondo S."/>
            <person name="Saito H."/>
            <person name="Sato R."/>
            <person name="Murakawa M."/>
            <person name="Ihara Y."/>
            <person name="Oshima-Yamada Y."/>
            <person name="Ohtaka K."/>
            <person name="Satoh M."/>
            <person name="Sonobe K."/>
            <person name="Ishii M."/>
            <person name="Ohtani R."/>
            <person name="Kanamori-Sato M."/>
            <person name="Honoki R."/>
            <person name="Miyazaki D."/>
            <person name="Mochizuki H."/>
            <person name="Umetsu J."/>
            <person name="Higashi K."/>
            <person name="Shibata D."/>
            <person name="Kamiya Y."/>
            <person name="Sato N."/>
            <person name="Nakamura Y."/>
            <person name="Tabata S."/>
            <person name="Ida S."/>
            <person name="Kurokawa K."/>
            <person name="Ohta H."/>
        </authorList>
    </citation>
    <scope>NUCLEOTIDE SEQUENCE [LARGE SCALE GENOMIC DNA]</scope>
    <source>
        <strain evidence="2 3">NIES-2285</strain>
    </source>
</reference>
<protein>
    <submittedName>
        <fullName evidence="2">Uncharacterized protein</fullName>
    </submittedName>
</protein>
<dbReference type="AlphaFoldDB" id="A0A1Y1I7Z6"/>